<evidence type="ECO:0000256" key="4">
    <source>
        <dbReference type="ARBA" id="ARBA00023136"/>
    </source>
</evidence>
<keyword evidence="2 5" id="KW-0812">Transmembrane</keyword>
<sequence length="186" mass="20229">MAPGQIPSSLPQQERPVRMGAAGIASPKRAVSLSRDGASVSLLAKGEREPVVSGPKQGAKPTEVYGFVGAISTLVAFVVFIIWAYLPESWLHAVGITYYPSRYWAMAIPSYLMVAIFFICTFYTSLNYIATPPPHSLNTLFDEHTRQPMKVLCTSGSLGKEDQPIDSLSDIPITTVNALLFDHKLG</sequence>
<feature type="transmembrane region" description="Helical" evidence="5">
    <location>
        <begin position="106"/>
        <end position="126"/>
    </location>
</feature>
<keyword evidence="4 5" id="KW-0472">Membrane</keyword>
<reference evidence="7" key="1">
    <citation type="submission" date="2024-02" db="EMBL/GenBank/DDBJ databases">
        <authorList>
            <consortium name="ELIXIR-Norway"/>
            <consortium name="Elixir Norway"/>
        </authorList>
    </citation>
    <scope>NUCLEOTIDE SEQUENCE</scope>
</reference>
<evidence type="ECO:0000313" key="8">
    <source>
        <dbReference type="Proteomes" id="UP001497512"/>
    </source>
</evidence>
<evidence type="ECO:0000259" key="6">
    <source>
        <dbReference type="Pfam" id="PF08510"/>
    </source>
</evidence>
<evidence type="ECO:0000256" key="5">
    <source>
        <dbReference type="SAM" id="Phobius"/>
    </source>
</evidence>
<proteinExistence type="predicted"/>
<comment type="subcellular location">
    <subcellularLocation>
        <location evidence="1">Membrane</location>
        <topology evidence="1">Multi-pass membrane protein</topology>
    </subcellularLocation>
</comment>
<dbReference type="EMBL" id="OZ019898">
    <property type="protein sequence ID" value="CAK9228639.1"/>
    <property type="molecule type" value="Genomic_DNA"/>
</dbReference>
<evidence type="ECO:0000256" key="1">
    <source>
        <dbReference type="ARBA" id="ARBA00004141"/>
    </source>
</evidence>
<dbReference type="PANTHER" id="PTHR47681">
    <property type="entry name" value="PHOSPHATIDYLINOSITOL N-ACETYLGLUCOSAMINYLTRANSFERASE SUBUNIT P-RELATED"/>
    <property type="match status" value="1"/>
</dbReference>
<dbReference type="Proteomes" id="UP001497512">
    <property type="component" value="Chromosome 6"/>
</dbReference>
<evidence type="ECO:0000256" key="3">
    <source>
        <dbReference type="ARBA" id="ARBA00022989"/>
    </source>
</evidence>
<name>A0ABP0US97_9BRYO</name>
<evidence type="ECO:0000313" key="7">
    <source>
        <dbReference type="EMBL" id="CAK9228639.1"/>
    </source>
</evidence>
<dbReference type="Pfam" id="PF08510">
    <property type="entry name" value="PIG-P"/>
    <property type="match status" value="1"/>
</dbReference>
<keyword evidence="8" id="KW-1185">Reference proteome</keyword>
<dbReference type="InterPro" id="IPR013717">
    <property type="entry name" value="PIG-P"/>
</dbReference>
<dbReference type="PANTHER" id="PTHR47681:SF3">
    <property type="entry name" value="PHOSPHATIDYLINOSITOL N-ACETYLGLUCOSAMINYLTRANSFERASE SUBUNIT P-RELATED"/>
    <property type="match status" value="1"/>
</dbReference>
<accession>A0ABP0US97</accession>
<feature type="transmembrane region" description="Helical" evidence="5">
    <location>
        <begin position="64"/>
        <end position="86"/>
    </location>
</feature>
<protein>
    <recommendedName>
        <fullName evidence="6">PIG-P domain-containing protein</fullName>
    </recommendedName>
</protein>
<gene>
    <name evidence="7" type="ORF">CSSPTR1EN2_LOCUS19279</name>
</gene>
<evidence type="ECO:0000256" key="2">
    <source>
        <dbReference type="ARBA" id="ARBA00022692"/>
    </source>
</evidence>
<keyword evidence="3 5" id="KW-1133">Transmembrane helix</keyword>
<feature type="domain" description="PIG-P" evidence="6">
    <location>
        <begin position="62"/>
        <end position="181"/>
    </location>
</feature>
<organism evidence="7 8">
    <name type="scientific">Sphagnum troendelagicum</name>
    <dbReference type="NCBI Taxonomy" id="128251"/>
    <lineage>
        <taxon>Eukaryota</taxon>
        <taxon>Viridiplantae</taxon>
        <taxon>Streptophyta</taxon>
        <taxon>Embryophyta</taxon>
        <taxon>Bryophyta</taxon>
        <taxon>Sphagnophytina</taxon>
        <taxon>Sphagnopsida</taxon>
        <taxon>Sphagnales</taxon>
        <taxon>Sphagnaceae</taxon>
        <taxon>Sphagnum</taxon>
    </lineage>
</organism>